<dbReference type="PATRIC" id="fig|1230460.4.peg.1211"/>
<dbReference type="eggNOG" id="arCOG00976">
    <property type="taxonomic scope" value="Archaea"/>
</dbReference>
<comment type="function">
    <text evidence="8">Catalyzes the methyl esterification of L-isoaspartyl residues in peptides and proteins that result from spontaneous decomposition of normal L-aspartyl and L-asparaginyl residues. It plays a role in the repair and/or degradation of damaged proteins.</text>
</comment>
<dbReference type="OrthoDB" id="194891at2157"/>
<name>L9WB93_9EURY</name>
<comment type="subcellular location">
    <subcellularLocation>
        <location evidence="1">Cytoplasm</location>
    </subcellularLocation>
</comment>
<evidence type="ECO:0000256" key="5">
    <source>
        <dbReference type="ARBA" id="ARBA00022603"/>
    </source>
</evidence>
<dbReference type="Pfam" id="PF01135">
    <property type="entry name" value="PCMT"/>
    <property type="match status" value="1"/>
</dbReference>
<dbReference type="CDD" id="cd02440">
    <property type="entry name" value="AdoMet_MTases"/>
    <property type="match status" value="1"/>
</dbReference>
<dbReference type="Proteomes" id="UP000011661">
    <property type="component" value="Unassembled WGS sequence"/>
</dbReference>
<evidence type="ECO:0000256" key="3">
    <source>
        <dbReference type="ARBA" id="ARBA00011890"/>
    </source>
</evidence>
<comment type="catalytic activity">
    <reaction evidence="9">
        <text>[protein]-L-isoaspartate + S-adenosyl-L-methionine = [protein]-L-isoaspartate alpha-methyl ester + S-adenosyl-L-homocysteine</text>
        <dbReference type="Rhea" id="RHEA:12705"/>
        <dbReference type="Rhea" id="RHEA-COMP:12143"/>
        <dbReference type="Rhea" id="RHEA-COMP:12144"/>
        <dbReference type="ChEBI" id="CHEBI:57856"/>
        <dbReference type="ChEBI" id="CHEBI:59789"/>
        <dbReference type="ChEBI" id="CHEBI:90596"/>
        <dbReference type="ChEBI" id="CHEBI:90598"/>
        <dbReference type="EC" id="2.1.1.77"/>
    </reaction>
</comment>
<evidence type="ECO:0000313" key="10">
    <source>
        <dbReference type="EMBL" id="ELY46632.1"/>
    </source>
</evidence>
<comment type="caution">
    <text evidence="10">The sequence shown here is derived from an EMBL/GenBank/DDBJ whole genome shotgun (WGS) entry which is preliminary data.</text>
</comment>
<evidence type="ECO:0000313" key="11">
    <source>
        <dbReference type="Proteomes" id="UP000011661"/>
    </source>
</evidence>
<proteinExistence type="inferred from homology"/>
<accession>L9WB93</accession>
<dbReference type="EMBL" id="AOHX01000029">
    <property type="protein sequence ID" value="ELY46632.1"/>
    <property type="molecule type" value="Genomic_DNA"/>
</dbReference>
<evidence type="ECO:0000256" key="6">
    <source>
        <dbReference type="ARBA" id="ARBA00022679"/>
    </source>
</evidence>
<gene>
    <name evidence="10" type="ORF">C495_05978</name>
</gene>
<dbReference type="Gene3D" id="3.40.50.150">
    <property type="entry name" value="Vaccinia Virus protein VP39"/>
    <property type="match status" value="1"/>
</dbReference>
<dbReference type="AlphaFoldDB" id="L9WB93"/>
<keyword evidence="6 10" id="KW-0808">Transferase</keyword>
<comment type="similarity">
    <text evidence="2">Belongs to the methyltransferase superfamily. L-isoaspartyl/D-aspartyl protein methyltransferase family.</text>
</comment>
<reference evidence="10 11" key="1">
    <citation type="journal article" date="2014" name="PLoS Genet.">
        <title>Phylogenetically driven sequencing of extremely halophilic archaea reveals strategies for static and dynamic osmo-response.</title>
        <authorList>
            <person name="Becker E.A."/>
            <person name="Seitzer P.M."/>
            <person name="Tritt A."/>
            <person name="Larsen D."/>
            <person name="Krusor M."/>
            <person name="Yao A.I."/>
            <person name="Wu D."/>
            <person name="Madern D."/>
            <person name="Eisen J.A."/>
            <person name="Darling A.E."/>
            <person name="Facciotti M.T."/>
        </authorList>
    </citation>
    <scope>NUCLEOTIDE SEQUENCE [LARGE SCALE GENOMIC DNA]</scope>
    <source>
        <strain evidence="10 11">JCM 14089</strain>
    </source>
</reference>
<evidence type="ECO:0000256" key="8">
    <source>
        <dbReference type="ARBA" id="ARBA00025330"/>
    </source>
</evidence>
<keyword evidence="4" id="KW-0963">Cytoplasm</keyword>
<dbReference type="PANTHER" id="PTHR11579:SF0">
    <property type="entry name" value="PROTEIN-L-ISOASPARTATE(D-ASPARTATE) O-METHYLTRANSFERASE"/>
    <property type="match status" value="1"/>
</dbReference>
<dbReference type="InterPro" id="IPR000682">
    <property type="entry name" value="PCMT"/>
</dbReference>
<evidence type="ECO:0000256" key="9">
    <source>
        <dbReference type="ARBA" id="ARBA00029295"/>
    </source>
</evidence>
<evidence type="ECO:0000256" key="2">
    <source>
        <dbReference type="ARBA" id="ARBA00005369"/>
    </source>
</evidence>
<dbReference type="GO" id="GO:0004719">
    <property type="term" value="F:protein-L-isoaspartate (D-aspartate) O-methyltransferase activity"/>
    <property type="evidence" value="ECO:0007669"/>
    <property type="project" value="UniProtKB-EC"/>
</dbReference>
<dbReference type="SUPFAM" id="SSF53335">
    <property type="entry name" value="S-adenosyl-L-methionine-dependent methyltransferases"/>
    <property type="match status" value="1"/>
</dbReference>
<dbReference type="RefSeq" id="WP_008160942.1">
    <property type="nucleotide sequence ID" value="NZ_AOHX01000029.1"/>
</dbReference>
<protein>
    <recommendedName>
        <fullName evidence="3">protein-L-isoaspartate(D-aspartate) O-methyltransferase</fullName>
        <ecNumber evidence="3">2.1.1.77</ecNumber>
    </recommendedName>
</protein>
<dbReference type="GO" id="GO:0032259">
    <property type="term" value="P:methylation"/>
    <property type="evidence" value="ECO:0007669"/>
    <property type="project" value="UniProtKB-KW"/>
</dbReference>
<dbReference type="STRING" id="1230460.C495_05978"/>
<evidence type="ECO:0000256" key="1">
    <source>
        <dbReference type="ARBA" id="ARBA00004496"/>
    </source>
</evidence>
<dbReference type="InterPro" id="IPR029063">
    <property type="entry name" value="SAM-dependent_MTases_sf"/>
</dbReference>
<evidence type="ECO:0000256" key="7">
    <source>
        <dbReference type="ARBA" id="ARBA00022691"/>
    </source>
</evidence>
<dbReference type="GO" id="GO:0005737">
    <property type="term" value="C:cytoplasm"/>
    <property type="evidence" value="ECO:0007669"/>
    <property type="project" value="UniProtKB-SubCell"/>
</dbReference>
<evidence type="ECO:0000256" key="4">
    <source>
        <dbReference type="ARBA" id="ARBA00022490"/>
    </source>
</evidence>
<keyword evidence="7" id="KW-0949">S-adenosyl-L-methionine</keyword>
<keyword evidence="11" id="KW-1185">Reference proteome</keyword>
<sequence length="249" mass="27643">MDPAVLREDMVDGLESATKDVLQDEAVAVAMRDVPRHEFFDDERLAYADREHEVLGTRVLSPRTVARVLQALALEDDDSVLIVGAGVGYTAAVVAELVGATNVHAVDISRPIVIEARQNLERAGYDGVLVDCRDGAQGFPEYAPFDRILLEAAAVEPPRAVLEQLSADGRLVFPRGSQRQRLEAISATGDRTRFEAVSFAPLLVDGEQSGTLERNRMAREDREHAVRRAESRRGWEQDWIEWEHSVSSR</sequence>
<dbReference type="PANTHER" id="PTHR11579">
    <property type="entry name" value="PROTEIN-L-ISOASPARTATE O-METHYLTRANSFERASE"/>
    <property type="match status" value="1"/>
</dbReference>
<dbReference type="EC" id="2.1.1.77" evidence="3"/>
<organism evidence="10 11">
    <name type="scientific">Natronorubrum sulfidifaciens JCM 14089</name>
    <dbReference type="NCBI Taxonomy" id="1230460"/>
    <lineage>
        <taxon>Archaea</taxon>
        <taxon>Methanobacteriati</taxon>
        <taxon>Methanobacteriota</taxon>
        <taxon>Stenosarchaea group</taxon>
        <taxon>Halobacteria</taxon>
        <taxon>Halobacteriales</taxon>
        <taxon>Natrialbaceae</taxon>
        <taxon>Natronorubrum</taxon>
    </lineage>
</organism>
<keyword evidence="5 10" id="KW-0489">Methyltransferase</keyword>